<dbReference type="EMBL" id="JAAARO010000003">
    <property type="protein sequence ID" value="KAF5750212.1"/>
    <property type="molecule type" value="Genomic_DNA"/>
</dbReference>
<keyword evidence="3" id="KW-1185">Reference proteome</keyword>
<comment type="caution">
    <text evidence="2">The sequence shown here is derived from an EMBL/GenBank/DDBJ whole genome shotgun (WGS) entry which is preliminary data.</text>
</comment>
<feature type="region of interest" description="Disordered" evidence="1">
    <location>
        <begin position="30"/>
        <end position="60"/>
    </location>
</feature>
<gene>
    <name evidence="2" type="ORF">HS088_TW03G00545</name>
</gene>
<organism evidence="2 3">
    <name type="scientific">Tripterygium wilfordii</name>
    <name type="common">Thunder God vine</name>
    <dbReference type="NCBI Taxonomy" id="458696"/>
    <lineage>
        <taxon>Eukaryota</taxon>
        <taxon>Viridiplantae</taxon>
        <taxon>Streptophyta</taxon>
        <taxon>Embryophyta</taxon>
        <taxon>Tracheophyta</taxon>
        <taxon>Spermatophyta</taxon>
        <taxon>Magnoliopsida</taxon>
        <taxon>eudicotyledons</taxon>
        <taxon>Gunneridae</taxon>
        <taxon>Pentapetalae</taxon>
        <taxon>rosids</taxon>
        <taxon>fabids</taxon>
        <taxon>Celastrales</taxon>
        <taxon>Celastraceae</taxon>
        <taxon>Tripterygium</taxon>
    </lineage>
</organism>
<evidence type="ECO:0000256" key="1">
    <source>
        <dbReference type="SAM" id="MobiDB-lite"/>
    </source>
</evidence>
<name>A0A7J7DV17_TRIWF</name>
<evidence type="ECO:0000313" key="3">
    <source>
        <dbReference type="Proteomes" id="UP000593562"/>
    </source>
</evidence>
<reference evidence="2 3" key="1">
    <citation type="journal article" date="2020" name="Nat. Commun.">
        <title>Genome of Tripterygium wilfordii and identification of cytochrome P450 involved in triptolide biosynthesis.</title>
        <authorList>
            <person name="Tu L."/>
            <person name="Su P."/>
            <person name="Zhang Z."/>
            <person name="Gao L."/>
            <person name="Wang J."/>
            <person name="Hu T."/>
            <person name="Zhou J."/>
            <person name="Zhang Y."/>
            <person name="Zhao Y."/>
            <person name="Liu Y."/>
            <person name="Song Y."/>
            <person name="Tong Y."/>
            <person name="Lu Y."/>
            <person name="Yang J."/>
            <person name="Xu C."/>
            <person name="Jia M."/>
            <person name="Peters R.J."/>
            <person name="Huang L."/>
            <person name="Gao W."/>
        </authorList>
    </citation>
    <scope>NUCLEOTIDE SEQUENCE [LARGE SCALE GENOMIC DNA]</scope>
    <source>
        <strain evidence="3">cv. XIE 37</strain>
        <tissue evidence="2">Leaf</tissue>
    </source>
</reference>
<sequence>MTTDPLSTLCCLIEHQSIAFRSAETLSCIDSGVPAAPPPPPPPPEETKPAAAAATEEAKK</sequence>
<dbReference type="InParanoid" id="A0A7J7DV17"/>
<evidence type="ECO:0000313" key="2">
    <source>
        <dbReference type="EMBL" id="KAF5750212.1"/>
    </source>
</evidence>
<proteinExistence type="predicted"/>
<dbReference type="Proteomes" id="UP000593562">
    <property type="component" value="Unassembled WGS sequence"/>
</dbReference>
<feature type="compositionally biased region" description="Pro residues" evidence="1">
    <location>
        <begin position="35"/>
        <end position="44"/>
    </location>
</feature>
<protein>
    <submittedName>
        <fullName evidence="2">Uncharacterized protein</fullName>
    </submittedName>
</protein>
<accession>A0A7J7DV17</accession>
<dbReference type="AlphaFoldDB" id="A0A7J7DV17"/>
<feature type="compositionally biased region" description="Low complexity" evidence="1">
    <location>
        <begin position="49"/>
        <end position="60"/>
    </location>
</feature>